<dbReference type="Gramene" id="TraesRN3A0101168600.1">
    <property type="protein sequence ID" value="TraesRN3A0101168600.1"/>
    <property type="gene ID" value="TraesRN3A0101168600"/>
</dbReference>
<evidence type="ECO:0000313" key="2">
    <source>
        <dbReference type="EnsemblPlants" id="TraesCS3A02G487300.1"/>
    </source>
</evidence>
<sequence length="79" mass="8613">MSGPRVGDRLSDDDLLCEGRPAVHRVVGSASTGVRGQTSSAADLRRRHKEIRLGNVLLIAMLVIRLRSACIFLHCFVSV</sequence>
<reference evidence="2" key="1">
    <citation type="submission" date="2018-08" db="EMBL/GenBank/DDBJ databases">
        <authorList>
            <person name="Rossello M."/>
        </authorList>
    </citation>
    <scope>NUCLEOTIDE SEQUENCE [LARGE SCALE GENOMIC DNA]</scope>
    <source>
        <strain evidence="2">cv. Chinese Spring</strain>
    </source>
</reference>
<dbReference type="Gramene" id="TraesROB_scaffold_029870_01G000100.1">
    <property type="protein sequence ID" value="TraesROB_scaffold_029870_01G000100.1"/>
    <property type="gene ID" value="TraesROB_scaffold_029870_01G000100"/>
</dbReference>
<dbReference type="AlphaFoldDB" id="A0A3B6EUB5"/>
<keyword evidence="1" id="KW-0812">Transmembrane</keyword>
<dbReference type="Gramene" id="TraesCS3A02G487300.1">
    <property type="protein sequence ID" value="TraesCS3A02G487300.1"/>
    <property type="gene ID" value="TraesCS3A02G487300"/>
</dbReference>
<dbReference type="Gramene" id="TraesCLE_scaffold_013977_01G000100.1">
    <property type="protein sequence ID" value="TraesCLE_scaffold_013977_01G000100.1"/>
    <property type="gene ID" value="TraesCLE_scaffold_013977_01G000100"/>
</dbReference>
<dbReference type="Gramene" id="TraesCS3A03G1143400.1">
    <property type="protein sequence ID" value="TraesCS3A03G1143400.1.CDS"/>
    <property type="gene ID" value="TraesCS3A03G1143400"/>
</dbReference>
<keyword evidence="3" id="KW-1185">Reference proteome</keyword>
<dbReference type="Gramene" id="TraesWEE_scaffold_015308_01G000200.1">
    <property type="protein sequence ID" value="TraesWEE_scaffold_015308_01G000200.1"/>
    <property type="gene ID" value="TraesWEE_scaffold_015308_01G000200"/>
</dbReference>
<protein>
    <submittedName>
        <fullName evidence="2">Uncharacterized protein</fullName>
    </submittedName>
</protein>
<dbReference type="Gramene" id="TraesMAC3A03G01506420.1">
    <property type="protein sequence ID" value="TraesMAC3A03G01506420.1"/>
    <property type="gene ID" value="TraesMAC3A03G01506420"/>
</dbReference>
<keyword evidence="1" id="KW-0472">Membrane</keyword>
<evidence type="ECO:0000313" key="3">
    <source>
        <dbReference type="Proteomes" id="UP000019116"/>
    </source>
</evidence>
<name>A0A3B6EUB5_WHEAT</name>
<organism evidence="2">
    <name type="scientific">Triticum aestivum</name>
    <name type="common">Wheat</name>
    <dbReference type="NCBI Taxonomy" id="4565"/>
    <lineage>
        <taxon>Eukaryota</taxon>
        <taxon>Viridiplantae</taxon>
        <taxon>Streptophyta</taxon>
        <taxon>Embryophyta</taxon>
        <taxon>Tracheophyta</taxon>
        <taxon>Spermatophyta</taxon>
        <taxon>Magnoliopsida</taxon>
        <taxon>Liliopsida</taxon>
        <taxon>Poales</taxon>
        <taxon>Poaceae</taxon>
        <taxon>BOP clade</taxon>
        <taxon>Pooideae</taxon>
        <taxon>Triticodae</taxon>
        <taxon>Triticeae</taxon>
        <taxon>Triticinae</taxon>
        <taxon>Triticum</taxon>
    </lineage>
</organism>
<reference evidence="2" key="2">
    <citation type="submission" date="2018-10" db="UniProtKB">
        <authorList>
            <consortium name="EnsemblPlants"/>
        </authorList>
    </citation>
    <scope>IDENTIFICATION</scope>
</reference>
<accession>A0A3B6EUB5</accession>
<evidence type="ECO:0000256" key="1">
    <source>
        <dbReference type="SAM" id="Phobius"/>
    </source>
</evidence>
<feature type="transmembrane region" description="Helical" evidence="1">
    <location>
        <begin position="53"/>
        <end position="74"/>
    </location>
</feature>
<keyword evidence="1" id="KW-1133">Transmembrane helix</keyword>
<dbReference type="Proteomes" id="UP000019116">
    <property type="component" value="Chromosome 3A"/>
</dbReference>
<dbReference type="Gramene" id="TraesCAD_scaffold_018394_01G000100.1">
    <property type="protein sequence ID" value="TraesCAD_scaffold_018394_01G000100.1"/>
    <property type="gene ID" value="TraesCAD_scaffold_018394_01G000100"/>
</dbReference>
<dbReference type="EnsemblPlants" id="TraesCS3A02G487300.1">
    <property type="protein sequence ID" value="TraesCS3A02G487300.1"/>
    <property type="gene ID" value="TraesCS3A02G487300"/>
</dbReference>
<proteinExistence type="predicted"/>